<dbReference type="NCBIfam" id="TIGR01727">
    <property type="entry name" value="oligo_HPY"/>
    <property type="match status" value="1"/>
</dbReference>
<accession>A0A3N6M359</accession>
<dbReference type="SUPFAM" id="SSF52540">
    <property type="entry name" value="P-loop containing nucleoside triphosphate hydrolases"/>
    <property type="match status" value="1"/>
</dbReference>
<dbReference type="Pfam" id="PF08352">
    <property type="entry name" value="oligo_HPY"/>
    <property type="match status" value="1"/>
</dbReference>
<evidence type="ECO:0000256" key="3">
    <source>
        <dbReference type="ARBA" id="ARBA00022475"/>
    </source>
</evidence>
<dbReference type="GO" id="GO:0005524">
    <property type="term" value="F:ATP binding"/>
    <property type="evidence" value="ECO:0007669"/>
    <property type="project" value="UniProtKB-KW"/>
</dbReference>
<evidence type="ECO:0000256" key="8">
    <source>
        <dbReference type="ARBA" id="ARBA00023136"/>
    </source>
</evidence>
<organism evidence="10 11">
    <name type="scientific">Natrarchaeobius chitinivorans</name>
    <dbReference type="NCBI Taxonomy" id="1679083"/>
    <lineage>
        <taxon>Archaea</taxon>
        <taxon>Methanobacteriati</taxon>
        <taxon>Methanobacteriota</taxon>
        <taxon>Stenosarchaea group</taxon>
        <taxon>Halobacteria</taxon>
        <taxon>Halobacteriales</taxon>
        <taxon>Natrialbaceae</taxon>
        <taxon>Natrarchaeobius</taxon>
    </lineage>
</organism>
<evidence type="ECO:0000256" key="7">
    <source>
        <dbReference type="ARBA" id="ARBA00022967"/>
    </source>
</evidence>
<keyword evidence="11" id="KW-1185">Reference proteome</keyword>
<name>A0A3N6M359_NATCH</name>
<dbReference type="PANTHER" id="PTHR43297:SF14">
    <property type="entry name" value="ATPASE AAA-TYPE CORE DOMAIN-CONTAINING PROTEIN"/>
    <property type="match status" value="1"/>
</dbReference>
<dbReference type="GO" id="GO:0016887">
    <property type="term" value="F:ATP hydrolysis activity"/>
    <property type="evidence" value="ECO:0007669"/>
    <property type="project" value="InterPro"/>
</dbReference>
<dbReference type="InterPro" id="IPR003439">
    <property type="entry name" value="ABC_transporter-like_ATP-bd"/>
</dbReference>
<keyword evidence="2" id="KW-0813">Transport</keyword>
<keyword evidence="6 10" id="KW-0067">ATP-binding</keyword>
<dbReference type="Gene3D" id="3.40.50.300">
    <property type="entry name" value="P-loop containing nucleotide triphosphate hydrolases"/>
    <property type="match status" value="1"/>
</dbReference>
<dbReference type="CDD" id="cd03257">
    <property type="entry name" value="ABC_NikE_OppD_transporters"/>
    <property type="match status" value="1"/>
</dbReference>
<dbReference type="InterPro" id="IPR013563">
    <property type="entry name" value="Oligopep_ABC_C"/>
</dbReference>
<evidence type="ECO:0000259" key="9">
    <source>
        <dbReference type="PROSITE" id="PS50893"/>
    </source>
</evidence>
<evidence type="ECO:0000256" key="4">
    <source>
        <dbReference type="ARBA" id="ARBA00022519"/>
    </source>
</evidence>
<sequence>MHTNKWNALHAFSRMALLEVENLCTEFRTKDGTVTAVDDVSFTIDKGERIGVVGESGAGKSVTGLSILQLVEYPGVITDDSSIRLNGEDLLAKSEDEMASIRGNEIAWIPQDPLSSLNPTSTIGEQIVETMRIHGYGDDENDRRQRAISLLADVGIPDAANRFDDYPSEYSGGMRQRVLIAMALSCEPSLIIADEPTTALDVSTQAQIVNLLRDVTSNDTALMVITHELGLVAELCERVMVLYAGTVAEKSDVAGIFDDPKHPYTKNLLKCSPHLTMGEELNTIPGSMPVGSERPSGCQFHPRCSEAMEECSVVEPELLPDGDGGEVACLLHTDQEYNMKVDQP</sequence>
<evidence type="ECO:0000256" key="2">
    <source>
        <dbReference type="ARBA" id="ARBA00022448"/>
    </source>
</evidence>
<dbReference type="Proteomes" id="UP000282323">
    <property type="component" value="Unassembled WGS sequence"/>
</dbReference>
<evidence type="ECO:0000256" key="1">
    <source>
        <dbReference type="ARBA" id="ARBA00004202"/>
    </source>
</evidence>
<reference evidence="10 11" key="1">
    <citation type="submission" date="2018-10" db="EMBL/GenBank/DDBJ databases">
        <title>Natrarchaeobius chitinivorans gen. nov., sp. nov., and Natrarchaeobius haloalkaliphilus sp. nov., alkaliphilic, chitin-utilizing haloarchaea from hypersaline alkaline lakes.</title>
        <authorList>
            <person name="Sorokin D.Y."/>
            <person name="Elcheninov A.G."/>
            <person name="Kostrikina N.A."/>
            <person name="Bale N.J."/>
            <person name="Sinninghe Damste J.S."/>
            <person name="Khijniak T.V."/>
            <person name="Kublanov I.V."/>
            <person name="Toshchakov S.V."/>
        </authorList>
    </citation>
    <scope>NUCLEOTIDE SEQUENCE [LARGE SCALE GENOMIC DNA]</scope>
    <source>
        <strain evidence="10 11">AArcht4T</strain>
    </source>
</reference>
<evidence type="ECO:0000256" key="6">
    <source>
        <dbReference type="ARBA" id="ARBA00022840"/>
    </source>
</evidence>
<protein>
    <submittedName>
        <fullName evidence="10">ABC transporter ATP-binding protein</fullName>
    </submittedName>
</protein>
<dbReference type="EMBL" id="REGA01000007">
    <property type="protein sequence ID" value="RQG94874.1"/>
    <property type="molecule type" value="Genomic_DNA"/>
</dbReference>
<dbReference type="AlphaFoldDB" id="A0A3N6M359"/>
<evidence type="ECO:0000313" key="11">
    <source>
        <dbReference type="Proteomes" id="UP000282323"/>
    </source>
</evidence>
<dbReference type="PANTHER" id="PTHR43297">
    <property type="entry name" value="OLIGOPEPTIDE TRANSPORT ATP-BINDING PROTEIN APPD"/>
    <property type="match status" value="1"/>
</dbReference>
<proteinExistence type="predicted"/>
<keyword evidence="7" id="KW-1278">Translocase</keyword>
<dbReference type="InterPro" id="IPR003593">
    <property type="entry name" value="AAA+_ATPase"/>
</dbReference>
<feature type="domain" description="ABC transporter" evidence="9">
    <location>
        <begin position="18"/>
        <end position="269"/>
    </location>
</feature>
<evidence type="ECO:0000256" key="5">
    <source>
        <dbReference type="ARBA" id="ARBA00022741"/>
    </source>
</evidence>
<dbReference type="SMART" id="SM00382">
    <property type="entry name" value="AAA"/>
    <property type="match status" value="1"/>
</dbReference>
<keyword evidence="8" id="KW-0472">Membrane</keyword>
<dbReference type="InterPro" id="IPR027417">
    <property type="entry name" value="P-loop_NTPase"/>
</dbReference>
<dbReference type="GO" id="GO:0015833">
    <property type="term" value="P:peptide transport"/>
    <property type="evidence" value="ECO:0007669"/>
    <property type="project" value="InterPro"/>
</dbReference>
<comment type="caution">
    <text evidence="10">The sequence shown here is derived from an EMBL/GenBank/DDBJ whole genome shotgun (WGS) entry which is preliminary data.</text>
</comment>
<comment type="subcellular location">
    <subcellularLocation>
        <location evidence="1">Cell membrane</location>
        <topology evidence="1">Peripheral membrane protein</topology>
    </subcellularLocation>
</comment>
<dbReference type="FunFam" id="3.40.50.300:FF:000016">
    <property type="entry name" value="Oligopeptide ABC transporter ATP-binding component"/>
    <property type="match status" value="1"/>
</dbReference>
<dbReference type="Pfam" id="PF00005">
    <property type="entry name" value="ABC_tran"/>
    <property type="match status" value="1"/>
</dbReference>
<keyword evidence="3" id="KW-1003">Cell membrane</keyword>
<dbReference type="InterPro" id="IPR050388">
    <property type="entry name" value="ABC_Ni/Peptide_Import"/>
</dbReference>
<gene>
    <name evidence="10" type="ORF">EA473_10270</name>
</gene>
<dbReference type="GO" id="GO:0005886">
    <property type="term" value="C:plasma membrane"/>
    <property type="evidence" value="ECO:0007669"/>
    <property type="project" value="UniProtKB-SubCell"/>
</dbReference>
<dbReference type="InterPro" id="IPR017871">
    <property type="entry name" value="ABC_transporter-like_CS"/>
</dbReference>
<keyword evidence="5" id="KW-0547">Nucleotide-binding</keyword>
<dbReference type="PROSITE" id="PS50893">
    <property type="entry name" value="ABC_TRANSPORTER_2"/>
    <property type="match status" value="1"/>
</dbReference>
<dbReference type="PROSITE" id="PS00211">
    <property type="entry name" value="ABC_TRANSPORTER_1"/>
    <property type="match status" value="1"/>
</dbReference>
<evidence type="ECO:0000313" key="10">
    <source>
        <dbReference type="EMBL" id="RQG94874.1"/>
    </source>
</evidence>
<keyword evidence="4" id="KW-0997">Cell inner membrane</keyword>